<evidence type="ECO:0000313" key="9">
    <source>
        <dbReference type="EnsemblMetazoa" id="MDOA001403-PB"/>
    </source>
</evidence>
<evidence type="ECO:0000256" key="3">
    <source>
        <dbReference type="ARBA" id="ARBA00023125"/>
    </source>
</evidence>
<feature type="region of interest" description="Disordered" evidence="7">
    <location>
        <begin position="421"/>
        <end position="506"/>
    </location>
</feature>
<dbReference type="GO" id="GO:0001708">
    <property type="term" value="P:cell fate specification"/>
    <property type="evidence" value="ECO:0007669"/>
    <property type="project" value="TreeGrafter"/>
</dbReference>
<comment type="subcellular location">
    <subcellularLocation>
        <location evidence="1 6">Nucleus</location>
    </subcellularLocation>
</comment>
<feature type="compositionally biased region" description="Low complexity" evidence="7">
    <location>
        <begin position="455"/>
        <end position="467"/>
    </location>
</feature>
<dbReference type="Pfam" id="PF00907">
    <property type="entry name" value="T-box"/>
    <property type="match status" value="1"/>
</dbReference>
<evidence type="ECO:0000256" key="1">
    <source>
        <dbReference type="ARBA" id="ARBA00004123"/>
    </source>
</evidence>
<dbReference type="GO" id="GO:0000981">
    <property type="term" value="F:DNA-binding transcription factor activity, RNA polymerase II-specific"/>
    <property type="evidence" value="ECO:0007669"/>
    <property type="project" value="TreeGrafter"/>
</dbReference>
<evidence type="ECO:0000256" key="5">
    <source>
        <dbReference type="ARBA" id="ARBA00023242"/>
    </source>
</evidence>
<dbReference type="PROSITE" id="PS01283">
    <property type="entry name" value="TBOX_1"/>
    <property type="match status" value="1"/>
</dbReference>
<dbReference type="KEGG" id="mde:101897414"/>
<dbReference type="VEuPathDB" id="VectorBase:MDOMA2_001252"/>
<dbReference type="CDD" id="cd20187">
    <property type="entry name" value="T-box_TBX1_10-like"/>
    <property type="match status" value="1"/>
</dbReference>
<feature type="region of interest" description="Disordered" evidence="7">
    <location>
        <begin position="619"/>
        <end position="641"/>
    </location>
</feature>
<proteinExistence type="predicted"/>
<evidence type="ECO:0000256" key="2">
    <source>
        <dbReference type="ARBA" id="ARBA00023015"/>
    </source>
</evidence>
<evidence type="ECO:0000256" key="4">
    <source>
        <dbReference type="ARBA" id="ARBA00023163"/>
    </source>
</evidence>
<feature type="compositionally biased region" description="Low complexity" evidence="7">
    <location>
        <begin position="518"/>
        <end position="534"/>
    </location>
</feature>
<feature type="region of interest" description="Disordered" evidence="7">
    <location>
        <begin position="91"/>
        <end position="162"/>
    </location>
</feature>
<keyword evidence="2" id="KW-0805">Transcription regulation</keyword>
<feature type="compositionally biased region" description="Low complexity" evidence="7">
    <location>
        <begin position="496"/>
        <end position="505"/>
    </location>
</feature>
<keyword evidence="5 6" id="KW-0539">Nucleus</keyword>
<accession>A0A1I8M5C8</accession>
<dbReference type="SUPFAM" id="SSF49417">
    <property type="entry name" value="p53-like transcription factors"/>
    <property type="match status" value="1"/>
</dbReference>
<dbReference type="InterPro" id="IPR036960">
    <property type="entry name" value="T-box_sf"/>
</dbReference>
<dbReference type="EnsemblMetazoa" id="MDOA001403-RB">
    <property type="protein sequence ID" value="MDOA001403-PB"/>
    <property type="gene ID" value="MDOA001403"/>
</dbReference>
<dbReference type="PROSITE" id="PS50252">
    <property type="entry name" value="TBOX_3"/>
    <property type="match status" value="1"/>
</dbReference>
<feature type="region of interest" description="Disordered" evidence="7">
    <location>
        <begin position="352"/>
        <end position="409"/>
    </location>
</feature>
<evidence type="ECO:0000256" key="6">
    <source>
        <dbReference type="PROSITE-ProRule" id="PRU00201"/>
    </source>
</evidence>
<feature type="compositionally biased region" description="Polar residues" evidence="7">
    <location>
        <begin position="471"/>
        <end position="487"/>
    </location>
</feature>
<dbReference type="SMART" id="SM00425">
    <property type="entry name" value="TBOX"/>
    <property type="match status" value="1"/>
</dbReference>
<dbReference type="VEuPathDB" id="VectorBase:MDOA001403"/>
<protein>
    <recommendedName>
        <fullName evidence="8">T-box domain-containing protein</fullName>
    </recommendedName>
</protein>
<sequence>MHQTVYMRPPTNSNLMGPTECSSALMSSMPFMDNAGLTANITDYGCYPTTDHWSSPYMSALSPMKQIEACIQTAGRDRSSYKPLESVESKISDIDTNSSCSGKEDSVANTTNTHYNDNNNNNGSNNNNNNKKASANKNKKDGTTNANNNNNSSNNKDEETLHPSLAQAVVVLETKTLWDKFHEQGTEMIVTKSGRRMFPTFQVRIGGLDPQATYIMMMDFVPVDDKRYRYAFHNSSWVVAGKADPISPPRIHVHPDSPAPGTNWMKQIISFDKLKLTNNQLDENGHIILNSMHRYQPRFHIVYLPPKNASMDESEHSSHYRTFIFPETSFTAVTAYQNQRVTQLKIVSNPFAKGFRDDGTSDAPPNGGGMAMNQMSHESHARMKQHHAQQQQQHQQQHHHHQQQQALKGHSKELAANNNNTTTAADLDNPNHSGMITTPTASHHHHHHHQATMNTAPSTPSTTGTSPDLINYQTNGHSGLLNTNCISPKTDHSHHSSGGSPYGHSALSQNVASAATAGLTSSLSNSSTGLMSSSPHHAHHHPGHTHLNLNLNSQVIPHTTSPQHHQQHHMGTANIYSTLSQPYGSDNSNYGPIYHNPHYHGHSYGNPYEKIKVTGHMRQAHGHAGANSNSPTGLGTGNSVSPSGNSYGMSSYQSFYGSAAAHQMMRPGGYIDLVPR</sequence>
<dbReference type="InterPro" id="IPR046360">
    <property type="entry name" value="T-box_DNA-bd"/>
</dbReference>
<dbReference type="GO" id="GO:0000785">
    <property type="term" value="C:chromatin"/>
    <property type="evidence" value="ECO:0007669"/>
    <property type="project" value="TreeGrafter"/>
</dbReference>
<feature type="compositionally biased region" description="Low complexity" evidence="7">
    <location>
        <begin position="116"/>
        <end position="136"/>
    </location>
</feature>
<keyword evidence="4" id="KW-0804">Transcription</keyword>
<dbReference type="PANTHER" id="PTHR11267">
    <property type="entry name" value="T-BOX PROTEIN-RELATED"/>
    <property type="match status" value="1"/>
</dbReference>
<keyword evidence="3 6" id="KW-0238">DNA-binding</keyword>
<dbReference type="GO" id="GO:0000978">
    <property type="term" value="F:RNA polymerase II cis-regulatory region sequence-specific DNA binding"/>
    <property type="evidence" value="ECO:0007669"/>
    <property type="project" value="InterPro"/>
</dbReference>
<dbReference type="PRINTS" id="PR00937">
    <property type="entry name" value="TBOX"/>
</dbReference>
<dbReference type="InterPro" id="IPR018186">
    <property type="entry name" value="TF_T-box_CS"/>
</dbReference>
<dbReference type="STRING" id="7370.A0A1I8M5C8"/>
<feature type="region of interest" description="Disordered" evidence="7">
    <location>
        <begin position="518"/>
        <end position="548"/>
    </location>
</feature>
<dbReference type="FunFam" id="2.60.40.820:FF:000006">
    <property type="entry name" value="T-box transcription factor"/>
    <property type="match status" value="1"/>
</dbReference>
<name>A0A1I8M5C8_MUSDO</name>
<dbReference type="GO" id="GO:0005634">
    <property type="term" value="C:nucleus"/>
    <property type="evidence" value="ECO:0007669"/>
    <property type="project" value="UniProtKB-SubCell"/>
</dbReference>
<dbReference type="PROSITE" id="PS01264">
    <property type="entry name" value="TBOX_2"/>
    <property type="match status" value="1"/>
</dbReference>
<dbReference type="InterPro" id="IPR008967">
    <property type="entry name" value="p53-like_TF_DNA-bd_sf"/>
</dbReference>
<evidence type="ECO:0000259" key="8">
    <source>
        <dbReference type="PROSITE" id="PS50252"/>
    </source>
</evidence>
<dbReference type="OrthoDB" id="7442607at2759"/>
<feature type="compositionally biased region" description="Polar residues" evidence="7">
    <location>
        <begin position="94"/>
        <end position="115"/>
    </location>
</feature>
<dbReference type="eggNOG" id="KOG3586">
    <property type="taxonomic scope" value="Eukaryota"/>
</dbReference>
<organism evidence="9">
    <name type="scientific">Musca domestica</name>
    <name type="common">House fly</name>
    <dbReference type="NCBI Taxonomy" id="7370"/>
    <lineage>
        <taxon>Eukaryota</taxon>
        <taxon>Metazoa</taxon>
        <taxon>Ecdysozoa</taxon>
        <taxon>Arthropoda</taxon>
        <taxon>Hexapoda</taxon>
        <taxon>Insecta</taxon>
        <taxon>Pterygota</taxon>
        <taxon>Neoptera</taxon>
        <taxon>Endopterygota</taxon>
        <taxon>Diptera</taxon>
        <taxon>Brachycera</taxon>
        <taxon>Muscomorpha</taxon>
        <taxon>Muscoidea</taxon>
        <taxon>Muscidae</taxon>
        <taxon>Musca</taxon>
    </lineage>
</organism>
<dbReference type="GO" id="GO:0045893">
    <property type="term" value="P:positive regulation of DNA-templated transcription"/>
    <property type="evidence" value="ECO:0007669"/>
    <property type="project" value="InterPro"/>
</dbReference>
<dbReference type="PANTHER" id="PTHR11267:SF195">
    <property type="entry name" value="OPTOMOTOR-BLIND-RELATED-GENE-1, ISOFORM A"/>
    <property type="match status" value="1"/>
</dbReference>
<dbReference type="AlphaFoldDB" id="A0A1I8M5C8"/>
<dbReference type="Gene3D" id="2.60.40.820">
    <property type="entry name" value="Transcription factor, T-box"/>
    <property type="match status" value="1"/>
</dbReference>
<dbReference type="RefSeq" id="XP_011293300.2">
    <property type="nucleotide sequence ID" value="XM_011294998.3"/>
</dbReference>
<reference evidence="9" key="1">
    <citation type="submission" date="2020-05" db="UniProtKB">
        <authorList>
            <consortium name="EnsemblMetazoa"/>
        </authorList>
    </citation>
    <scope>IDENTIFICATION</scope>
    <source>
        <strain evidence="9">Aabys</strain>
    </source>
</reference>
<feature type="compositionally biased region" description="Polar residues" evidence="7">
    <location>
        <begin position="626"/>
        <end position="641"/>
    </location>
</feature>
<feature type="domain" description="T-box" evidence="8">
    <location>
        <begin position="172"/>
        <end position="357"/>
    </location>
</feature>
<gene>
    <name evidence="9" type="primary">101897414</name>
</gene>
<comment type="caution">
    <text evidence="6">Lacks conserved residue(s) required for the propagation of feature annotation.</text>
</comment>
<evidence type="ECO:0000256" key="7">
    <source>
        <dbReference type="SAM" id="MobiDB-lite"/>
    </source>
</evidence>
<feature type="compositionally biased region" description="Low complexity" evidence="7">
    <location>
        <begin position="143"/>
        <end position="154"/>
    </location>
</feature>
<feature type="compositionally biased region" description="Polar residues" evidence="7">
    <location>
        <begin position="430"/>
        <end position="441"/>
    </location>
</feature>
<dbReference type="InterPro" id="IPR001699">
    <property type="entry name" value="TF_T-box"/>
</dbReference>